<evidence type="ECO:0000313" key="3">
    <source>
        <dbReference type="EMBL" id="ALX50649.1"/>
    </source>
</evidence>
<evidence type="ECO:0000313" key="4">
    <source>
        <dbReference type="Proteomes" id="UP000050331"/>
    </source>
</evidence>
<dbReference type="RefSeq" id="WP_068448359.1">
    <property type="nucleotide sequence ID" value="NZ_CP013862.1"/>
</dbReference>
<accession>A0A0U4EJI8</accession>
<protein>
    <recommendedName>
        <fullName evidence="2">HTH merR-type domain-containing protein</fullName>
    </recommendedName>
</protein>
<dbReference type="CDD" id="cd01109">
    <property type="entry name" value="HTH_YyaN"/>
    <property type="match status" value="1"/>
</dbReference>
<reference evidence="3 4" key="1">
    <citation type="submission" date="2016-01" db="EMBL/GenBank/DDBJ databases">
        <title>Complete genome sequence of strain Lentibacillus amyloliquefaciens LAM0015T isolated from saline sediment.</title>
        <authorList>
            <person name="Wang J.-L."/>
            <person name="He M.-X."/>
        </authorList>
    </citation>
    <scope>NUCLEOTIDE SEQUENCE [LARGE SCALE GENOMIC DNA]</scope>
    <source>
        <strain evidence="3 4">LAM0015</strain>
    </source>
</reference>
<keyword evidence="1" id="KW-0238">DNA-binding</keyword>
<dbReference type="SMART" id="SM00422">
    <property type="entry name" value="HTH_MERR"/>
    <property type="match status" value="1"/>
</dbReference>
<dbReference type="GO" id="GO:0003677">
    <property type="term" value="F:DNA binding"/>
    <property type="evidence" value="ECO:0007669"/>
    <property type="project" value="UniProtKB-KW"/>
</dbReference>
<dbReference type="STRING" id="1472767.AOX59_13545"/>
<dbReference type="InterPro" id="IPR000551">
    <property type="entry name" value="MerR-type_HTH_dom"/>
</dbReference>
<keyword evidence="4" id="KW-1185">Reference proteome</keyword>
<dbReference type="PANTHER" id="PTHR30204:SF98">
    <property type="entry name" value="HTH-TYPE TRANSCRIPTIONAL REGULATOR ADHR"/>
    <property type="match status" value="1"/>
</dbReference>
<dbReference type="Gene3D" id="1.10.1660.10">
    <property type="match status" value="1"/>
</dbReference>
<dbReference type="PANTHER" id="PTHR30204">
    <property type="entry name" value="REDOX-CYCLING DRUG-SENSING TRANSCRIPTIONAL ACTIVATOR SOXR"/>
    <property type="match status" value="1"/>
</dbReference>
<dbReference type="Proteomes" id="UP000050331">
    <property type="component" value="Chromosome"/>
</dbReference>
<sequence>MNEVKQKIGLSASTLRYYEKEHLIPEINRDSSGNRSYTDTDIEWISFIKTLRDTDMPIHLIKNYVSLFQEGSKTIATRKELIESHTEKVQKEVEQKLESLKVLQKKVKYYETVDRRKQRLSQRAFKKG</sequence>
<dbReference type="OrthoDB" id="9811174at2"/>
<evidence type="ECO:0000256" key="1">
    <source>
        <dbReference type="ARBA" id="ARBA00023125"/>
    </source>
</evidence>
<dbReference type="InterPro" id="IPR047057">
    <property type="entry name" value="MerR_fam"/>
</dbReference>
<name>A0A0U4EJI8_9BACI</name>
<dbReference type="InterPro" id="IPR009061">
    <property type="entry name" value="DNA-bd_dom_put_sf"/>
</dbReference>
<dbReference type="EMBL" id="CP013862">
    <property type="protein sequence ID" value="ALX50649.1"/>
    <property type="molecule type" value="Genomic_DNA"/>
</dbReference>
<dbReference type="Pfam" id="PF13411">
    <property type="entry name" value="MerR_1"/>
    <property type="match status" value="1"/>
</dbReference>
<dbReference type="GO" id="GO:0003700">
    <property type="term" value="F:DNA-binding transcription factor activity"/>
    <property type="evidence" value="ECO:0007669"/>
    <property type="project" value="InterPro"/>
</dbReference>
<proteinExistence type="predicted"/>
<dbReference type="AlphaFoldDB" id="A0A0U4EJI8"/>
<evidence type="ECO:0000259" key="2">
    <source>
        <dbReference type="PROSITE" id="PS50937"/>
    </source>
</evidence>
<gene>
    <name evidence="3" type="ORF">AOX59_13545</name>
</gene>
<organism evidence="3 4">
    <name type="scientific">Lentibacillus amyloliquefaciens</name>
    <dbReference type="NCBI Taxonomy" id="1472767"/>
    <lineage>
        <taxon>Bacteria</taxon>
        <taxon>Bacillati</taxon>
        <taxon>Bacillota</taxon>
        <taxon>Bacilli</taxon>
        <taxon>Bacillales</taxon>
        <taxon>Bacillaceae</taxon>
        <taxon>Lentibacillus</taxon>
    </lineage>
</organism>
<dbReference type="SUPFAM" id="SSF46955">
    <property type="entry name" value="Putative DNA-binding domain"/>
    <property type="match status" value="1"/>
</dbReference>
<dbReference type="KEGG" id="lao:AOX59_13545"/>
<dbReference type="PROSITE" id="PS50937">
    <property type="entry name" value="HTH_MERR_2"/>
    <property type="match status" value="1"/>
</dbReference>
<feature type="domain" description="HTH merR-type" evidence="2">
    <location>
        <begin position="1"/>
        <end position="67"/>
    </location>
</feature>